<dbReference type="STRING" id="118062.MCBB_1242"/>
<organism evidence="3 4">
    <name type="scientific">Methanobacterium congolense</name>
    <dbReference type="NCBI Taxonomy" id="118062"/>
    <lineage>
        <taxon>Archaea</taxon>
        <taxon>Methanobacteriati</taxon>
        <taxon>Methanobacteriota</taxon>
        <taxon>Methanomada group</taxon>
        <taxon>Methanobacteria</taxon>
        <taxon>Methanobacteriales</taxon>
        <taxon>Methanobacteriaceae</taxon>
        <taxon>Methanobacterium</taxon>
    </lineage>
</organism>
<dbReference type="KEGG" id="mcub:MCBB_1242"/>
<accession>A0A1D3L2W6</accession>
<evidence type="ECO:0000256" key="1">
    <source>
        <dbReference type="ARBA" id="ARBA00008791"/>
    </source>
</evidence>
<dbReference type="Pfam" id="PF00582">
    <property type="entry name" value="Usp"/>
    <property type="match status" value="1"/>
</dbReference>
<dbReference type="InterPro" id="IPR006015">
    <property type="entry name" value="Universal_stress_UspA"/>
</dbReference>
<dbReference type="EMBL" id="LT607756">
    <property type="protein sequence ID" value="SCG85800.1"/>
    <property type="molecule type" value="Genomic_DNA"/>
</dbReference>
<dbReference type="PANTHER" id="PTHR46268:SF6">
    <property type="entry name" value="UNIVERSAL STRESS PROTEIN UP12"/>
    <property type="match status" value="1"/>
</dbReference>
<evidence type="ECO:0000259" key="2">
    <source>
        <dbReference type="Pfam" id="PF00582"/>
    </source>
</evidence>
<reference evidence="3 4" key="1">
    <citation type="submission" date="2016-08" db="EMBL/GenBank/DDBJ databases">
        <authorList>
            <person name="Seilhamer J.J."/>
        </authorList>
    </citation>
    <scope>NUCLEOTIDE SEQUENCE [LARGE SCALE GENOMIC DNA]</scope>
    <source>
        <strain evidence="3">Buetzberg</strain>
    </source>
</reference>
<dbReference type="Gene3D" id="3.40.50.620">
    <property type="entry name" value="HUPs"/>
    <property type="match status" value="1"/>
</dbReference>
<keyword evidence="4" id="KW-1185">Reference proteome</keyword>
<gene>
    <name evidence="3" type="ORF">MCBB_1242</name>
</gene>
<comment type="similarity">
    <text evidence="1">Belongs to the universal stress protein A family.</text>
</comment>
<dbReference type="Proteomes" id="UP000094707">
    <property type="component" value="Chromosome I"/>
</dbReference>
<name>A0A1D3L2W6_9EURY</name>
<dbReference type="AlphaFoldDB" id="A0A1D3L2W6"/>
<dbReference type="GeneID" id="30412086"/>
<dbReference type="InterPro" id="IPR006016">
    <property type="entry name" value="UspA"/>
</dbReference>
<evidence type="ECO:0000313" key="3">
    <source>
        <dbReference type="EMBL" id="SCG85800.1"/>
    </source>
</evidence>
<dbReference type="CDD" id="cd00293">
    <property type="entry name" value="USP-like"/>
    <property type="match status" value="1"/>
</dbReference>
<dbReference type="PRINTS" id="PR01438">
    <property type="entry name" value="UNVRSLSTRESS"/>
</dbReference>
<evidence type="ECO:0000313" key="4">
    <source>
        <dbReference type="Proteomes" id="UP000094707"/>
    </source>
</evidence>
<dbReference type="PATRIC" id="fig|129848.4.peg.1258"/>
<feature type="domain" description="UspA" evidence="2">
    <location>
        <begin position="1"/>
        <end position="138"/>
    </location>
</feature>
<sequence length="139" mass="15528">MYEKILVANMGDYLEEISKHALELVDDRKCELIGIYVVDTSVPFLTPSKVKEMMRRELNERGNEVIKKMEAMLKTPKTTFKGIIVEGDPANEIIKTAEKEDVDIIVVGTGKSKIDKHLLGSVTEKVVHSAPCTVLLVKT</sequence>
<dbReference type="OrthoDB" id="105697at2157"/>
<dbReference type="PANTHER" id="PTHR46268">
    <property type="entry name" value="STRESS RESPONSE PROTEIN NHAX"/>
    <property type="match status" value="1"/>
</dbReference>
<dbReference type="InterPro" id="IPR014729">
    <property type="entry name" value="Rossmann-like_a/b/a_fold"/>
</dbReference>
<proteinExistence type="inferred from homology"/>
<dbReference type="SUPFAM" id="SSF52402">
    <property type="entry name" value="Adenine nucleotide alpha hydrolases-like"/>
    <property type="match status" value="1"/>
</dbReference>
<protein>
    <submittedName>
        <fullName evidence="3">Universal stress protein MTH_1154</fullName>
    </submittedName>
</protein>
<dbReference type="RefSeq" id="WP_071906925.1">
    <property type="nucleotide sequence ID" value="NZ_LT607756.1"/>
</dbReference>